<evidence type="ECO:0000313" key="1">
    <source>
        <dbReference type="EMBL" id="MFC5066488.1"/>
    </source>
</evidence>
<protein>
    <submittedName>
        <fullName evidence="1">Uncharacterized protein</fullName>
    </submittedName>
</protein>
<dbReference type="EMBL" id="JBHSJF010000001">
    <property type="protein sequence ID" value="MFC5066488.1"/>
    <property type="molecule type" value="Genomic_DNA"/>
</dbReference>
<gene>
    <name evidence="1" type="ORF">ACFPFW_00490</name>
</gene>
<accession>A0ABV9YUJ5</accession>
<dbReference type="RefSeq" id="WP_114955276.1">
    <property type="nucleotide sequence ID" value="NZ_JBHSJF010000001.1"/>
</dbReference>
<evidence type="ECO:0000313" key="2">
    <source>
        <dbReference type="Proteomes" id="UP001595796"/>
    </source>
</evidence>
<proteinExistence type="predicted"/>
<organism evidence="1 2">
    <name type="scientific">Flaviflagellibacter deserti</name>
    <dbReference type="NCBI Taxonomy" id="2267266"/>
    <lineage>
        <taxon>Bacteria</taxon>
        <taxon>Pseudomonadati</taxon>
        <taxon>Pseudomonadota</taxon>
        <taxon>Alphaproteobacteria</taxon>
        <taxon>Hyphomicrobiales</taxon>
        <taxon>Flaviflagellibacter</taxon>
    </lineage>
</organism>
<comment type="caution">
    <text evidence="1">The sequence shown here is derived from an EMBL/GenBank/DDBJ whole genome shotgun (WGS) entry which is preliminary data.</text>
</comment>
<sequence>MSIKITALTHDLLVKKSFVRLVWENDPNQSLGLEVPFGCGLEELSGEAERAVRALSDELRTIEVLK</sequence>
<reference evidence="2" key="1">
    <citation type="journal article" date="2019" name="Int. J. Syst. Evol. Microbiol.">
        <title>The Global Catalogue of Microorganisms (GCM) 10K type strain sequencing project: providing services to taxonomists for standard genome sequencing and annotation.</title>
        <authorList>
            <consortium name="The Broad Institute Genomics Platform"/>
            <consortium name="The Broad Institute Genome Sequencing Center for Infectious Disease"/>
            <person name="Wu L."/>
            <person name="Ma J."/>
        </authorList>
    </citation>
    <scope>NUCLEOTIDE SEQUENCE [LARGE SCALE GENOMIC DNA]</scope>
    <source>
        <strain evidence="2">CGMCC 1.16444</strain>
    </source>
</reference>
<name>A0ABV9YUJ5_9HYPH</name>
<keyword evidence="2" id="KW-1185">Reference proteome</keyword>
<dbReference type="Proteomes" id="UP001595796">
    <property type="component" value="Unassembled WGS sequence"/>
</dbReference>